<organism evidence="7 8">
    <name type="scientific">Pseudomonas deceptionensis</name>
    <dbReference type="NCBI Taxonomy" id="882211"/>
    <lineage>
        <taxon>Bacteria</taxon>
        <taxon>Pseudomonadati</taxon>
        <taxon>Pseudomonadota</taxon>
        <taxon>Gammaproteobacteria</taxon>
        <taxon>Pseudomonadales</taxon>
        <taxon>Pseudomonadaceae</taxon>
        <taxon>Pseudomonas</taxon>
    </lineage>
</organism>
<keyword evidence="2 6" id="KW-0812">Transmembrane</keyword>
<dbReference type="PANTHER" id="PTHR30168">
    <property type="entry name" value="PUTATIVE MEMBRANE PROTEIN YPFJ"/>
    <property type="match status" value="1"/>
</dbReference>
<evidence type="ECO:0000256" key="5">
    <source>
        <dbReference type="SAM" id="MobiDB-lite"/>
    </source>
</evidence>
<keyword evidence="3 6" id="KW-1133">Transmembrane helix</keyword>
<dbReference type="Proteomes" id="UP000183613">
    <property type="component" value="Unassembled WGS sequence"/>
</dbReference>
<accession>A0A0J6JDP8</accession>
<evidence type="ECO:0000313" key="7">
    <source>
        <dbReference type="EMBL" id="SEE62436.1"/>
    </source>
</evidence>
<dbReference type="RefSeq" id="WP_048359326.1">
    <property type="nucleotide sequence ID" value="NZ_FNUD01000002.1"/>
</dbReference>
<dbReference type="AlphaFoldDB" id="A0A0J6JDP8"/>
<proteinExistence type="predicted"/>
<protein>
    <recommendedName>
        <fullName evidence="9">Neutral zinc metallopeptidase</fullName>
    </recommendedName>
</protein>
<gene>
    <name evidence="7" type="ORF">SAMN04489800_1486</name>
</gene>
<sequence>MLWKKGRRSDNVEDVRDQSTGGGGGMRIGGGKGLSLMAVVVIVGIGLLTGQDPMQILGQLSGQLTDQSSPQVTQQAGHTPPTNDQQAEFVRAVLGDTEDTWRQIFQQAGRTYKDPTLVLFRGQVNSACGFASAASGPFYCPADQKVYLDMSFFQEMTQRFKAGGDFAQAYVIAHEVGHHVQTLLGVSSKMQMARQQGKRMEGDGGLLVRQELQADCLAGVWANHAQKRLNWLEPGDIENALAAANAIGDDRLQQQSQGRVVPDSFTHGTSAQRVKWFKVGFAQGNINQCDTFSAARL</sequence>
<evidence type="ECO:0008006" key="9">
    <source>
        <dbReference type="Google" id="ProtNLM"/>
    </source>
</evidence>
<keyword evidence="8" id="KW-1185">Reference proteome</keyword>
<evidence type="ECO:0000313" key="8">
    <source>
        <dbReference type="Proteomes" id="UP000183613"/>
    </source>
</evidence>
<dbReference type="OrthoDB" id="9774900at2"/>
<dbReference type="Pfam" id="PF04228">
    <property type="entry name" value="Zn_peptidase"/>
    <property type="match status" value="1"/>
</dbReference>
<comment type="caution">
    <text evidence="7">The sequence shown here is derived from an EMBL/GenBank/DDBJ whole genome shotgun (WGS) entry which is preliminary data.</text>
</comment>
<feature type="transmembrane region" description="Helical" evidence="6">
    <location>
        <begin position="33"/>
        <end position="50"/>
    </location>
</feature>
<comment type="subcellular location">
    <subcellularLocation>
        <location evidence="1">Membrane</location>
        <topology evidence="1">Single-pass membrane protein</topology>
    </subcellularLocation>
</comment>
<reference evidence="7" key="1">
    <citation type="submission" date="2016-10" db="EMBL/GenBank/DDBJ databases">
        <authorList>
            <person name="Varghese N."/>
            <person name="Submissions S."/>
        </authorList>
    </citation>
    <scope>NUCLEOTIDE SEQUENCE [LARGE SCALE GENOMIC DNA]</scope>
    <source>
        <strain evidence="7">LMG 25555</strain>
    </source>
</reference>
<evidence type="ECO:0000256" key="3">
    <source>
        <dbReference type="ARBA" id="ARBA00022989"/>
    </source>
</evidence>
<name>A0A0J6JDP8_PSEDM</name>
<feature type="region of interest" description="Disordered" evidence="5">
    <location>
        <begin position="1"/>
        <end position="27"/>
    </location>
</feature>
<evidence type="ECO:0000256" key="4">
    <source>
        <dbReference type="ARBA" id="ARBA00023136"/>
    </source>
</evidence>
<dbReference type="InterPro" id="IPR007343">
    <property type="entry name" value="Uncharacterised_pept_Zn_put"/>
</dbReference>
<dbReference type="PANTHER" id="PTHR30168:SF0">
    <property type="entry name" value="INNER MEMBRANE PROTEIN"/>
    <property type="match status" value="1"/>
</dbReference>
<feature type="compositionally biased region" description="Basic and acidic residues" evidence="5">
    <location>
        <begin position="8"/>
        <end position="17"/>
    </location>
</feature>
<dbReference type="PATRIC" id="fig|882211.3.peg.1569"/>
<evidence type="ECO:0000256" key="1">
    <source>
        <dbReference type="ARBA" id="ARBA00004167"/>
    </source>
</evidence>
<dbReference type="EMBL" id="FNUD01000002">
    <property type="protein sequence ID" value="SEE62436.1"/>
    <property type="molecule type" value="Genomic_DNA"/>
</dbReference>
<keyword evidence="4 6" id="KW-0472">Membrane</keyword>
<evidence type="ECO:0000256" key="2">
    <source>
        <dbReference type="ARBA" id="ARBA00022692"/>
    </source>
</evidence>
<evidence type="ECO:0000256" key="6">
    <source>
        <dbReference type="SAM" id="Phobius"/>
    </source>
</evidence>
<dbReference type="GO" id="GO:0016020">
    <property type="term" value="C:membrane"/>
    <property type="evidence" value="ECO:0007669"/>
    <property type="project" value="UniProtKB-SubCell"/>
</dbReference>